<evidence type="ECO:0000256" key="1">
    <source>
        <dbReference type="SAM" id="MobiDB-lite"/>
    </source>
</evidence>
<protein>
    <submittedName>
        <fullName evidence="2">MT0933-like antitoxin protein</fullName>
    </submittedName>
</protein>
<sequence length="62" mass="6321">MAGLGDKAKDFLNSDKGEKASDSALDKAAQFAEGKAGGHADQIQKGRDAADDRIGTGGDEGR</sequence>
<gene>
    <name evidence="2" type="ORF">SAMN05660199_03588</name>
</gene>
<feature type="compositionally biased region" description="Basic and acidic residues" evidence="1">
    <location>
        <begin position="1"/>
        <end position="25"/>
    </location>
</feature>
<dbReference type="RefSeq" id="WP_091247725.1">
    <property type="nucleotide sequence ID" value="NZ_FNIR01000012.1"/>
</dbReference>
<accession>A0A1H0RPT8</accession>
<reference evidence="3" key="1">
    <citation type="submission" date="2016-10" db="EMBL/GenBank/DDBJ databases">
        <authorList>
            <person name="Varghese N."/>
            <person name="Submissions S."/>
        </authorList>
    </citation>
    <scope>NUCLEOTIDE SEQUENCE [LARGE SCALE GENOMIC DNA]</scope>
    <source>
        <strain evidence="3">DSM 45843</strain>
    </source>
</reference>
<proteinExistence type="predicted"/>
<dbReference type="InterPro" id="IPR028037">
    <property type="entry name" value="Antitoxin_Rv0909/MT0933"/>
</dbReference>
<feature type="region of interest" description="Disordered" evidence="1">
    <location>
        <begin position="1"/>
        <end position="62"/>
    </location>
</feature>
<dbReference type="EMBL" id="FNIR01000012">
    <property type="protein sequence ID" value="SDP31437.1"/>
    <property type="molecule type" value="Genomic_DNA"/>
</dbReference>
<evidence type="ECO:0000313" key="3">
    <source>
        <dbReference type="Proteomes" id="UP000199088"/>
    </source>
</evidence>
<dbReference type="AlphaFoldDB" id="A0A1H0RPT8"/>
<feature type="compositionally biased region" description="Basic and acidic residues" evidence="1">
    <location>
        <begin position="36"/>
        <end position="62"/>
    </location>
</feature>
<dbReference type="OrthoDB" id="3267972at2"/>
<dbReference type="Pfam" id="PF14013">
    <property type="entry name" value="MT0933_antitox"/>
    <property type="match status" value="1"/>
</dbReference>
<organism evidence="2 3">
    <name type="scientific">Klenkia soli</name>
    <dbReference type="NCBI Taxonomy" id="1052260"/>
    <lineage>
        <taxon>Bacteria</taxon>
        <taxon>Bacillati</taxon>
        <taxon>Actinomycetota</taxon>
        <taxon>Actinomycetes</taxon>
        <taxon>Geodermatophilales</taxon>
        <taxon>Geodermatophilaceae</taxon>
        <taxon>Klenkia</taxon>
    </lineage>
</organism>
<dbReference type="Proteomes" id="UP000199088">
    <property type="component" value="Unassembled WGS sequence"/>
</dbReference>
<evidence type="ECO:0000313" key="2">
    <source>
        <dbReference type="EMBL" id="SDP31437.1"/>
    </source>
</evidence>
<dbReference type="STRING" id="1052260.SAMN05660199_03588"/>
<keyword evidence="3" id="KW-1185">Reference proteome</keyword>
<name>A0A1H0RPT8_9ACTN</name>